<feature type="region of interest" description="Disordered" evidence="1">
    <location>
        <begin position="61"/>
        <end position="96"/>
    </location>
</feature>
<gene>
    <name evidence="2" type="ORF">P7K49_034229</name>
</gene>
<organism evidence="2 3">
    <name type="scientific">Saguinus oedipus</name>
    <name type="common">Cotton-top tamarin</name>
    <name type="synonym">Oedipomidas oedipus</name>
    <dbReference type="NCBI Taxonomy" id="9490"/>
    <lineage>
        <taxon>Eukaryota</taxon>
        <taxon>Metazoa</taxon>
        <taxon>Chordata</taxon>
        <taxon>Craniata</taxon>
        <taxon>Vertebrata</taxon>
        <taxon>Euteleostomi</taxon>
        <taxon>Mammalia</taxon>
        <taxon>Eutheria</taxon>
        <taxon>Euarchontoglires</taxon>
        <taxon>Primates</taxon>
        <taxon>Haplorrhini</taxon>
        <taxon>Platyrrhini</taxon>
        <taxon>Cebidae</taxon>
        <taxon>Callitrichinae</taxon>
        <taxon>Saguinus</taxon>
    </lineage>
</organism>
<protein>
    <submittedName>
        <fullName evidence="2">Uncharacterized protein</fullName>
    </submittedName>
</protein>
<evidence type="ECO:0000313" key="3">
    <source>
        <dbReference type="Proteomes" id="UP001266305"/>
    </source>
</evidence>
<dbReference type="EMBL" id="JASSZA010000019">
    <property type="protein sequence ID" value="KAK2088322.1"/>
    <property type="molecule type" value="Genomic_DNA"/>
</dbReference>
<accession>A0ABQ9TU56</accession>
<feature type="region of interest" description="Disordered" evidence="1">
    <location>
        <begin position="1"/>
        <end position="42"/>
    </location>
</feature>
<proteinExistence type="predicted"/>
<keyword evidence="3" id="KW-1185">Reference proteome</keyword>
<name>A0ABQ9TU56_SAGOE</name>
<feature type="compositionally biased region" description="Polar residues" evidence="1">
    <location>
        <begin position="75"/>
        <end position="84"/>
    </location>
</feature>
<reference evidence="2 3" key="1">
    <citation type="submission" date="2023-05" db="EMBL/GenBank/DDBJ databases">
        <title>B98-5 Cell Line De Novo Hybrid Assembly: An Optical Mapping Approach.</title>
        <authorList>
            <person name="Kananen K."/>
            <person name="Auerbach J.A."/>
            <person name="Kautto E."/>
            <person name="Blachly J.S."/>
        </authorList>
    </citation>
    <scope>NUCLEOTIDE SEQUENCE [LARGE SCALE GENOMIC DNA]</scope>
    <source>
        <strain evidence="2">B95-8</strain>
        <tissue evidence="2">Cell line</tissue>
    </source>
</reference>
<evidence type="ECO:0000313" key="2">
    <source>
        <dbReference type="EMBL" id="KAK2088322.1"/>
    </source>
</evidence>
<feature type="non-terminal residue" evidence="2">
    <location>
        <position position="1"/>
    </location>
</feature>
<sequence>RKSRRRRPPRLVPTPGRPPALTLGVWAATDSPPPLREADPAPGATYLGVPAARLAGLKSTASGSAPLAGDAASSGGPSDFQTAHFQAASREASWEP</sequence>
<comment type="caution">
    <text evidence="2">The sequence shown here is derived from an EMBL/GenBank/DDBJ whole genome shotgun (WGS) entry which is preliminary data.</text>
</comment>
<evidence type="ECO:0000256" key="1">
    <source>
        <dbReference type="SAM" id="MobiDB-lite"/>
    </source>
</evidence>
<dbReference type="Proteomes" id="UP001266305">
    <property type="component" value="Unassembled WGS sequence"/>
</dbReference>